<accession>A0A2R8BA41</accession>
<sequence length="279" mass="29597">MTFKSIMTVLTEGTDGMTALPPAMALAQQYDAHLDALALGLDRTQTGYTYGDISALVLETARAAAIQEAEALESQATQVLRGASVRAAIMKAIATTSDITRVVASHARFNDLVVLNQPYGPDAGPDAAAVVEACLFDAGVPTLICPKHITQATAPRRVVLAWNESAEALAATRAALPILKAAETVFITVIDPPTHGPTRSDPGGPLSQMLARHGVRCEVDVLGKTLPRISDVLNRHVQDKDVDMLIMGAYGHSRFREAIFGGATRNMLEGATVPVFMAR</sequence>
<evidence type="ECO:0000313" key="2">
    <source>
        <dbReference type="EMBL" id="SPH19919.1"/>
    </source>
</evidence>
<organism evidence="2 3">
    <name type="scientific">Ascidiaceihabitans donghaensis</name>
    <dbReference type="NCBI Taxonomy" id="1510460"/>
    <lineage>
        <taxon>Bacteria</taxon>
        <taxon>Pseudomonadati</taxon>
        <taxon>Pseudomonadota</taxon>
        <taxon>Alphaproteobacteria</taxon>
        <taxon>Rhodobacterales</taxon>
        <taxon>Paracoccaceae</taxon>
        <taxon>Ascidiaceihabitans</taxon>
    </lineage>
</organism>
<dbReference type="EMBL" id="OMOR01000001">
    <property type="protein sequence ID" value="SPH19919.1"/>
    <property type="molecule type" value="Genomic_DNA"/>
</dbReference>
<proteinExistence type="predicted"/>
<dbReference type="RefSeq" id="WP_108827204.1">
    <property type="nucleotide sequence ID" value="NZ_OMOR01000001.1"/>
</dbReference>
<evidence type="ECO:0000313" key="3">
    <source>
        <dbReference type="Proteomes" id="UP000244880"/>
    </source>
</evidence>
<name>A0A2R8BA41_9RHOB</name>
<dbReference type="CDD" id="cd00293">
    <property type="entry name" value="USP-like"/>
    <property type="match status" value="1"/>
</dbReference>
<dbReference type="AlphaFoldDB" id="A0A2R8BA41"/>
<feature type="domain" description="UspA" evidence="1">
    <location>
        <begin position="156"/>
        <end position="279"/>
    </location>
</feature>
<protein>
    <recommendedName>
        <fullName evidence="1">UspA domain-containing protein</fullName>
    </recommendedName>
</protein>
<evidence type="ECO:0000259" key="1">
    <source>
        <dbReference type="Pfam" id="PF00582"/>
    </source>
</evidence>
<dbReference type="Gene3D" id="3.40.50.12370">
    <property type="match status" value="1"/>
</dbReference>
<dbReference type="OrthoDB" id="9804721at2"/>
<dbReference type="SUPFAM" id="SSF52402">
    <property type="entry name" value="Adenine nucleotide alpha hydrolases-like"/>
    <property type="match status" value="2"/>
</dbReference>
<dbReference type="Pfam" id="PF00582">
    <property type="entry name" value="Usp"/>
    <property type="match status" value="1"/>
</dbReference>
<dbReference type="Proteomes" id="UP000244880">
    <property type="component" value="Unassembled WGS sequence"/>
</dbReference>
<dbReference type="InterPro" id="IPR006016">
    <property type="entry name" value="UspA"/>
</dbReference>
<gene>
    <name evidence="2" type="ORF">ASD8599_00659</name>
</gene>
<keyword evidence="3" id="KW-1185">Reference proteome</keyword>
<reference evidence="2 3" key="1">
    <citation type="submission" date="2018-03" db="EMBL/GenBank/DDBJ databases">
        <authorList>
            <person name="Keele B.F."/>
        </authorList>
    </citation>
    <scope>NUCLEOTIDE SEQUENCE [LARGE SCALE GENOMIC DNA]</scope>
    <source>
        <strain evidence="2 3">CECT 8599</strain>
    </source>
</reference>